<dbReference type="CDD" id="cd09272">
    <property type="entry name" value="RNase_HI_RT_Ty1"/>
    <property type="match status" value="1"/>
</dbReference>
<evidence type="ECO:0000259" key="1">
    <source>
        <dbReference type="Pfam" id="PF07727"/>
    </source>
</evidence>
<dbReference type="SUPFAM" id="SSF56672">
    <property type="entry name" value="DNA/RNA polymerases"/>
    <property type="match status" value="1"/>
</dbReference>
<dbReference type="Proteomes" id="UP000198372">
    <property type="component" value="Unassembled WGS sequence"/>
</dbReference>
<evidence type="ECO:0000313" key="2">
    <source>
        <dbReference type="EMBL" id="SCV70489.1"/>
    </source>
</evidence>
<name>A0A238FCJ3_9BASI</name>
<keyword evidence="3" id="KW-1185">Reference proteome</keyword>
<sequence length="315" mass="34877">MVEKKRTKCSSDVCLYLKKVDSEYIIVAFYVDDGLVASRSQALIETEIGALQATFKLKRQGAVSHFLSLEVKRDEGYCLVKPKTTPMIDREPRELDSSPLLEDVHLYQSMVGGLQCTAQMVRPDIAAAVRNAAQRLAGPTENDLLAVKRIFRYLVGTIDLGLCYRRDASTTITVYSDASWANGFENCRSTGAYQQTLVATSTTDSEILAASSATKEALWLRQIAKDLHINQPSATIIFEDNQATIKIANNPAHHARAKHFDVVHHFVRERVTLGDVKLVYCPTDSMTADVLTKGLGPIKFAAHRKAMGMVQLSKL</sequence>
<organism evidence="2 3">
    <name type="scientific">Microbotryum intermedium</name>
    <dbReference type="NCBI Taxonomy" id="269621"/>
    <lineage>
        <taxon>Eukaryota</taxon>
        <taxon>Fungi</taxon>
        <taxon>Dikarya</taxon>
        <taxon>Basidiomycota</taxon>
        <taxon>Pucciniomycotina</taxon>
        <taxon>Microbotryomycetes</taxon>
        <taxon>Microbotryales</taxon>
        <taxon>Microbotryaceae</taxon>
        <taxon>Microbotryum</taxon>
    </lineage>
</organism>
<accession>A0A238FCJ3</accession>
<dbReference type="Pfam" id="PF07727">
    <property type="entry name" value="RVT_2"/>
    <property type="match status" value="1"/>
</dbReference>
<reference evidence="3" key="1">
    <citation type="submission" date="2016-09" db="EMBL/GenBank/DDBJ databases">
        <authorList>
            <person name="Jeantristanb JTB J.-T."/>
            <person name="Ricardo R."/>
        </authorList>
    </citation>
    <scope>NUCLEOTIDE SEQUENCE [LARGE SCALE GENOMIC DNA]</scope>
</reference>
<feature type="domain" description="Reverse transcriptase Ty1/copia-type" evidence="1">
    <location>
        <begin position="10"/>
        <end position="77"/>
    </location>
</feature>
<dbReference type="AlphaFoldDB" id="A0A238FCJ3"/>
<dbReference type="InterPro" id="IPR013103">
    <property type="entry name" value="RVT_2"/>
</dbReference>
<dbReference type="STRING" id="269621.A0A238FCJ3"/>
<dbReference type="PANTHER" id="PTHR11439:SF483">
    <property type="entry name" value="PEPTIDE SYNTHASE GLIP-LIKE, PUTATIVE (AFU_ORTHOLOGUE AFUA_3G12920)-RELATED"/>
    <property type="match status" value="1"/>
</dbReference>
<evidence type="ECO:0000313" key="3">
    <source>
        <dbReference type="Proteomes" id="UP000198372"/>
    </source>
</evidence>
<dbReference type="EMBL" id="FMSP01000005">
    <property type="protein sequence ID" value="SCV70489.1"/>
    <property type="molecule type" value="Genomic_DNA"/>
</dbReference>
<dbReference type="OrthoDB" id="3344688at2759"/>
<dbReference type="PANTHER" id="PTHR11439">
    <property type="entry name" value="GAG-POL-RELATED RETROTRANSPOSON"/>
    <property type="match status" value="1"/>
</dbReference>
<proteinExistence type="predicted"/>
<protein>
    <submittedName>
        <fullName evidence="2">BQ2448_1883 protein</fullName>
    </submittedName>
</protein>
<dbReference type="InterPro" id="IPR043502">
    <property type="entry name" value="DNA/RNA_pol_sf"/>
</dbReference>
<gene>
    <name evidence="2" type="ORF">BQ2448_1883</name>
</gene>